<accession>A0ABY6Q7T3</accession>
<sequence>MKNLSILILILSFISADMVNAEVITYQCSFDRYEGPNGGGTEDFRFTIQLDSVTKDAYIVGSQGLAKLAHIPAAFGRSFIEFSDTGNVMVTTIAEDGKAVHSRNTMMFGDLIPSQYYGECKK</sequence>
<dbReference type="RefSeq" id="WP_279241428.1">
    <property type="nucleotide sequence ID" value="NZ_CP036501.1"/>
</dbReference>
<feature type="chain" id="PRO_5046919412" evidence="1">
    <location>
        <begin position="22"/>
        <end position="122"/>
    </location>
</feature>
<reference evidence="2 3" key="1">
    <citation type="submission" date="2019-02" db="EMBL/GenBank/DDBJ databases">
        <title>Halieaceae_genomes.</title>
        <authorList>
            <person name="Li S.-H."/>
        </authorList>
    </citation>
    <scope>NUCLEOTIDE SEQUENCE [LARGE SCALE GENOMIC DNA]</scope>
    <source>
        <strain evidence="2 3">JH123</strain>
    </source>
</reference>
<evidence type="ECO:0000256" key="1">
    <source>
        <dbReference type="SAM" id="SignalP"/>
    </source>
</evidence>
<feature type="signal peptide" evidence="1">
    <location>
        <begin position="1"/>
        <end position="21"/>
    </location>
</feature>
<dbReference type="Proteomes" id="UP001317963">
    <property type="component" value="Chromosome"/>
</dbReference>
<proteinExistence type="predicted"/>
<keyword evidence="1" id="KW-0732">Signal</keyword>
<evidence type="ECO:0000313" key="2">
    <source>
        <dbReference type="EMBL" id="UZP74961.1"/>
    </source>
</evidence>
<protein>
    <submittedName>
        <fullName evidence="2">Uncharacterized protein</fullName>
    </submittedName>
</protein>
<dbReference type="EMBL" id="CP036501">
    <property type="protein sequence ID" value="UZP74961.1"/>
    <property type="molecule type" value="Genomic_DNA"/>
</dbReference>
<keyword evidence="3" id="KW-1185">Reference proteome</keyword>
<gene>
    <name evidence="2" type="ORF">E0F26_09535</name>
</gene>
<evidence type="ECO:0000313" key="3">
    <source>
        <dbReference type="Proteomes" id="UP001317963"/>
    </source>
</evidence>
<organism evidence="2 3">
    <name type="scientific">Candidatus Paraluminiphilus aquimaris</name>
    <dbReference type="NCBI Taxonomy" id="2518994"/>
    <lineage>
        <taxon>Bacteria</taxon>
        <taxon>Pseudomonadati</taxon>
        <taxon>Pseudomonadota</taxon>
        <taxon>Gammaproteobacteria</taxon>
        <taxon>Cellvibrionales</taxon>
        <taxon>Halieaceae</taxon>
        <taxon>Candidatus Paraluminiphilus</taxon>
    </lineage>
</organism>
<name>A0ABY6Q7T3_9GAMM</name>